<dbReference type="GO" id="GO:0032259">
    <property type="term" value="P:methylation"/>
    <property type="evidence" value="ECO:0007669"/>
    <property type="project" value="UniProtKB-KW"/>
</dbReference>
<evidence type="ECO:0000313" key="8">
    <source>
        <dbReference type="EMBL" id="TFU06194.1"/>
    </source>
</evidence>
<dbReference type="InterPro" id="IPR003356">
    <property type="entry name" value="DNA_methylase_A-5"/>
</dbReference>
<evidence type="ECO:0000256" key="3">
    <source>
        <dbReference type="ARBA" id="ARBA00022603"/>
    </source>
</evidence>
<comment type="similarity">
    <text evidence="1">Belongs to the N(4)/N(6)-methyltransferase family.</text>
</comment>
<dbReference type="GO" id="GO:0003677">
    <property type="term" value="F:DNA binding"/>
    <property type="evidence" value="ECO:0007669"/>
    <property type="project" value="InterPro"/>
</dbReference>
<dbReference type="EMBL" id="SIHO01000001">
    <property type="protein sequence ID" value="TFU06194.1"/>
    <property type="molecule type" value="Genomic_DNA"/>
</dbReference>
<evidence type="ECO:0000256" key="4">
    <source>
        <dbReference type="ARBA" id="ARBA00022679"/>
    </source>
</evidence>
<proteinExistence type="inferred from homology"/>
<evidence type="ECO:0000313" key="9">
    <source>
        <dbReference type="Proteomes" id="UP000297737"/>
    </source>
</evidence>
<dbReference type="EC" id="2.1.1.72" evidence="2"/>
<protein>
    <recommendedName>
        <fullName evidence="2">site-specific DNA-methyltransferase (adenine-specific)</fullName>
        <ecNumber evidence="2">2.1.1.72</ecNumber>
    </recommendedName>
</protein>
<dbReference type="Pfam" id="PF18135">
    <property type="entry name" value="Type_ISP_C"/>
    <property type="match status" value="1"/>
</dbReference>
<comment type="caution">
    <text evidence="8">The sequence shown here is derived from an EMBL/GenBank/DDBJ whole genome shotgun (WGS) entry which is preliminary data.</text>
</comment>
<dbReference type="OrthoDB" id="5194627at2"/>
<organism evidence="8 9">
    <name type="scientific">Glacieibacterium arshaanense</name>
    <dbReference type="NCBI Taxonomy" id="2511025"/>
    <lineage>
        <taxon>Bacteria</taxon>
        <taxon>Pseudomonadati</taxon>
        <taxon>Pseudomonadota</taxon>
        <taxon>Alphaproteobacteria</taxon>
        <taxon>Sphingomonadales</taxon>
        <taxon>Sphingosinicellaceae</taxon>
        <taxon>Glacieibacterium</taxon>
    </lineage>
</organism>
<keyword evidence="4" id="KW-0808">Transferase</keyword>
<dbReference type="SUPFAM" id="SSF53335">
    <property type="entry name" value="S-adenosyl-L-methionine-dependent methyltransferases"/>
    <property type="match status" value="1"/>
</dbReference>
<dbReference type="InterPro" id="IPR050953">
    <property type="entry name" value="N4_N6_ade-DNA_methylase"/>
</dbReference>
<evidence type="ECO:0000256" key="5">
    <source>
        <dbReference type="ARBA" id="ARBA00047942"/>
    </source>
</evidence>
<keyword evidence="3" id="KW-0489">Methyltransferase</keyword>
<name>A0A4Y9ERG6_9SPHN</name>
<dbReference type="GO" id="GO:0009007">
    <property type="term" value="F:site-specific DNA-methyltransferase (adenine-specific) activity"/>
    <property type="evidence" value="ECO:0007669"/>
    <property type="project" value="UniProtKB-EC"/>
</dbReference>
<keyword evidence="9" id="KW-1185">Reference proteome</keyword>
<evidence type="ECO:0000259" key="7">
    <source>
        <dbReference type="Pfam" id="PF18135"/>
    </source>
</evidence>
<comment type="catalytic activity">
    <reaction evidence="5">
        <text>a 2'-deoxyadenosine in DNA + S-adenosyl-L-methionine = an N(6)-methyl-2'-deoxyadenosine in DNA + S-adenosyl-L-homocysteine + H(+)</text>
        <dbReference type="Rhea" id="RHEA:15197"/>
        <dbReference type="Rhea" id="RHEA-COMP:12418"/>
        <dbReference type="Rhea" id="RHEA-COMP:12419"/>
        <dbReference type="ChEBI" id="CHEBI:15378"/>
        <dbReference type="ChEBI" id="CHEBI:57856"/>
        <dbReference type="ChEBI" id="CHEBI:59789"/>
        <dbReference type="ChEBI" id="CHEBI:90615"/>
        <dbReference type="ChEBI" id="CHEBI:90616"/>
        <dbReference type="EC" id="2.1.1.72"/>
    </reaction>
</comment>
<feature type="domain" description="Type ISP restriction-modification enzyme LLaBIII C-terminal specificity" evidence="7">
    <location>
        <begin position="708"/>
        <end position="1040"/>
    </location>
</feature>
<evidence type="ECO:0000259" key="6">
    <source>
        <dbReference type="Pfam" id="PF02384"/>
    </source>
</evidence>
<dbReference type="RefSeq" id="WP_135244917.1">
    <property type="nucleotide sequence ID" value="NZ_SIHO01000001.1"/>
</dbReference>
<dbReference type="PANTHER" id="PTHR33841">
    <property type="entry name" value="DNA METHYLTRANSFERASE YEEA-RELATED"/>
    <property type="match status" value="1"/>
</dbReference>
<dbReference type="Gene3D" id="3.40.50.150">
    <property type="entry name" value="Vaccinia Virus protein VP39"/>
    <property type="match status" value="1"/>
</dbReference>
<accession>A0A4Y9ERG6</accession>
<evidence type="ECO:0000256" key="2">
    <source>
        <dbReference type="ARBA" id="ARBA00011900"/>
    </source>
</evidence>
<dbReference type="Proteomes" id="UP000297737">
    <property type="component" value="Unassembled WGS sequence"/>
</dbReference>
<dbReference type="InterPro" id="IPR029063">
    <property type="entry name" value="SAM-dependent_MTases_sf"/>
</dbReference>
<dbReference type="Pfam" id="PF02384">
    <property type="entry name" value="N6_Mtase"/>
    <property type="match status" value="1"/>
</dbReference>
<dbReference type="AlphaFoldDB" id="A0A4Y9ERG6"/>
<sequence length="1078" mass="120058">MSERTHYDGYMIDQYILALRKTPLSDHTEMTGRGALETLLNAMIADYGPKGAVVTHEAKHVKGNAPDFKISVNGQIIAYVETKAIGANLDAVAKSDQIKRYRQLCPNVLLTDYLRFDWITELDTTTVRLGETALLQGKPHPPRADNVSQLSSLLKRMLSEAPQGIGRARDLAQALAVRAHLLREFLTETLIAQAKSGSGDELTGLYHAFKEQVSRDLTVQEFADAYAQTLAYGLFLAKLNAETITVTLHNAKDFIPAAVPLLRELVGFLGKLDAPAYVDIKWVVDEVLSIVNGIKLAAIHEDLSFRNRKVDRRGSKSRSEAEWRLFSRDPFIYFYEDFLEKYDKATKKARGVFYTPPPVVNFIVRAVNDILKDTFDIPTGLADKDRVTLLDFACGTGTFLVEVMEQIFAEIGGAGGGKAQAYVDEHLLKNLYGFEYLVAPYTIAHLKLSQYLKEAQLSIPDGARFQVYLTNTVEPMAAQSNFLLPALSKETEAAQIIKTKPILVITGNPPYAGHSKNNGPVATGSVAAYREGFPELSKPGQGKWLQDDYVKFIRFAQQKVDAAGVGIVAIITSHSFLDNPTFRGMRQSLMESFDQIRVIDLHGNTKKKEKAPGGSDDKNIFDIEQGVAISLLVKKKGIERGIWHVDVWGSRQEKYEWSARTALKSVDWKRLNPLPPQRLLRPRDNHLAAHYNLLWSISDILNVQGDAAPGIVTTHDEFAISHTKDEAIGKAKFLAATSDEEQARSKFRLCTQKQWSYEIAKSQIPRMDLNSLAQEILYRPFDKRWTIWNSQIAVHLRERVSKHLVKPNLAISVSPQSAVLGSPTFDAALALNLPADFNSFRRGGQIIFPLYLYGAPKVSKSRRHAEEGGLHSIMGEKAADPFADKDRVENIAPEFRTWLEGRFKIHFEPEALLGYIYAVLHAPAYRNVYSDFLSSDFPRIPFPENYTEFVALADLGEALVAAHLLKTVPKGGVGGFDGKGDNHVEFFEYDAASARIRINATQYFGKVSPEIWAFTIGGYQVLRQYLKARKGRVLTLDEMENVENVVNVLAFTIDQMAAIDTAYVAAFSAGKGHSPADG</sequence>
<dbReference type="GO" id="GO:0008170">
    <property type="term" value="F:N-methyltransferase activity"/>
    <property type="evidence" value="ECO:0007669"/>
    <property type="project" value="InterPro"/>
</dbReference>
<dbReference type="PANTHER" id="PTHR33841:SF1">
    <property type="entry name" value="DNA METHYLTRANSFERASE A"/>
    <property type="match status" value="1"/>
</dbReference>
<reference evidence="8 9" key="1">
    <citation type="submission" date="2019-02" db="EMBL/GenBank/DDBJ databases">
        <title>Polymorphobacter sp. isolated from the lake at the Tibet of China.</title>
        <authorList>
            <person name="Li A."/>
        </authorList>
    </citation>
    <scope>NUCLEOTIDE SEQUENCE [LARGE SCALE GENOMIC DNA]</scope>
    <source>
        <strain evidence="8 9">DJ1R-1</strain>
    </source>
</reference>
<dbReference type="InterPro" id="IPR041635">
    <property type="entry name" value="Type_ISP_LLaBIII_C"/>
</dbReference>
<dbReference type="PRINTS" id="PR00507">
    <property type="entry name" value="N12N6MTFRASE"/>
</dbReference>
<gene>
    <name evidence="8" type="ORF">EUV02_04065</name>
</gene>
<evidence type="ECO:0000256" key="1">
    <source>
        <dbReference type="ARBA" id="ARBA00006594"/>
    </source>
</evidence>
<feature type="domain" description="DNA methylase adenine-specific" evidence="6">
    <location>
        <begin position="328"/>
        <end position="517"/>
    </location>
</feature>